<gene>
    <name evidence="1" type="ORF">SDC9_182086</name>
</gene>
<evidence type="ECO:0000313" key="1">
    <source>
        <dbReference type="EMBL" id="MPN34592.1"/>
    </source>
</evidence>
<accession>A0A645H899</accession>
<comment type="caution">
    <text evidence="1">The sequence shown here is derived from an EMBL/GenBank/DDBJ whole genome shotgun (WGS) entry which is preliminary data.</text>
</comment>
<sequence length="112" mass="12682">MFEIPNNKLMVVASGIHIVFNKSDLSIYSNSHSGNNASQWNSGSDFCRWDFDLNIVCRYWGNSYGYIGFSWVVPAGAHTLLPEPVTKTPTNTMKIQYDITVDYVYALDMPPH</sequence>
<dbReference type="AlphaFoldDB" id="A0A645H899"/>
<name>A0A645H899_9ZZZZ</name>
<dbReference type="EMBL" id="VSSQ01087711">
    <property type="protein sequence ID" value="MPN34592.1"/>
    <property type="molecule type" value="Genomic_DNA"/>
</dbReference>
<reference evidence="1" key="1">
    <citation type="submission" date="2019-08" db="EMBL/GenBank/DDBJ databases">
        <authorList>
            <person name="Kucharzyk K."/>
            <person name="Murdoch R.W."/>
            <person name="Higgins S."/>
            <person name="Loffler F."/>
        </authorList>
    </citation>
    <scope>NUCLEOTIDE SEQUENCE</scope>
</reference>
<proteinExistence type="predicted"/>
<protein>
    <submittedName>
        <fullName evidence="1">Uncharacterized protein</fullName>
    </submittedName>
</protein>
<organism evidence="1">
    <name type="scientific">bioreactor metagenome</name>
    <dbReference type="NCBI Taxonomy" id="1076179"/>
    <lineage>
        <taxon>unclassified sequences</taxon>
        <taxon>metagenomes</taxon>
        <taxon>ecological metagenomes</taxon>
    </lineage>
</organism>